<dbReference type="PROSITE" id="PS51257">
    <property type="entry name" value="PROKAR_LIPOPROTEIN"/>
    <property type="match status" value="1"/>
</dbReference>
<accession>A0A6M1KWN6</accession>
<sequence>MRHRRISGAAALVAATLALTACASDADEGNAPSASSSAAASVQEPVAITYDGGIYVLDGEALKVAHNVTLPGFNRVNPAGNDSNVFVSTESGFQVLDAGAGKMTDISYPGPKPGHVVLHGDRTVLFTDGTGEVHSFDPKTLADGKPEGRQYKTAQPHHGVAVELADGTLVVTLGTEESRPGAIALDKDGKEIARSEECPGVHGEAVAQGEVVGLGCTDGVLLFKNGAFVKVRSAGAYGAVATQVGSEKSPVLLGDYKVEPDAEREFPEQFALIDTAAQKLQVVPMPEGVSYSFRSLARGPQGEGLILGTDGKLHVVDPASGKLTNSWPVVGAWQEPMQWQEPRPALFVRGDDAYITEPATKQVHRLDLSTGKVVGSVTLDAVPNEISGTLSAH</sequence>
<keyword evidence="3" id="KW-1185">Reference proteome</keyword>
<dbReference type="RefSeq" id="WP_164447550.1">
    <property type="nucleotide sequence ID" value="NZ_SAIY01000004.1"/>
</dbReference>
<dbReference type="AlphaFoldDB" id="A0A6M1KWN6"/>
<name>A0A6M1KWN6_9ACTN</name>
<keyword evidence="1" id="KW-0732">Signal</keyword>
<evidence type="ECO:0000313" key="3">
    <source>
        <dbReference type="Proteomes" id="UP000478148"/>
    </source>
</evidence>
<proteinExistence type="predicted"/>
<dbReference type="NCBIfam" id="NF038015">
    <property type="entry name" value="AztD"/>
    <property type="match status" value="1"/>
</dbReference>
<evidence type="ECO:0000313" key="2">
    <source>
        <dbReference type="EMBL" id="NGM13605.1"/>
    </source>
</evidence>
<dbReference type="SUPFAM" id="SSF50969">
    <property type="entry name" value="YVTN repeat-like/Quinoprotein amine dehydrogenase"/>
    <property type="match status" value="1"/>
</dbReference>
<dbReference type="InterPro" id="IPR015943">
    <property type="entry name" value="WD40/YVTN_repeat-like_dom_sf"/>
</dbReference>
<protein>
    <recommendedName>
        <fullName evidence="4">PQQ-binding-like beta-propeller repeat protein</fullName>
    </recommendedName>
</protein>
<dbReference type="Gene3D" id="2.130.10.10">
    <property type="entry name" value="YVTN repeat-like/Quinoprotein amine dehydrogenase"/>
    <property type="match status" value="1"/>
</dbReference>
<dbReference type="InterPro" id="IPR047697">
    <property type="entry name" value="AztD-like"/>
</dbReference>
<dbReference type="EMBL" id="SAIY01000004">
    <property type="protein sequence ID" value="NGM13605.1"/>
    <property type="molecule type" value="Genomic_DNA"/>
</dbReference>
<feature type="signal peptide" evidence="1">
    <location>
        <begin position="1"/>
        <end position="23"/>
    </location>
</feature>
<dbReference type="Proteomes" id="UP000478148">
    <property type="component" value="Unassembled WGS sequence"/>
</dbReference>
<evidence type="ECO:0000256" key="1">
    <source>
        <dbReference type="SAM" id="SignalP"/>
    </source>
</evidence>
<dbReference type="InterPro" id="IPR011044">
    <property type="entry name" value="Quino_amine_DH_bsu"/>
</dbReference>
<gene>
    <name evidence="2" type="ORF">ENC19_13510</name>
</gene>
<feature type="chain" id="PRO_5039568632" description="PQQ-binding-like beta-propeller repeat protein" evidence="1">
    <location>
        <begin position="24"/>
        <end position="393"/>
    </location>
</feature>
<comment type="caution">
    <text evidence="2">The sequence shown here is derived from an EMBL/GenBank/DDBJ whole genome shotgun (WGS) entry which is preliminary data.</text>
</comment>
<evidence type="ECO:0008006" key="4">
    <source>
        <dbReference type="Google" id="ProtNLM"/>
    </source>
</evidence>
<organism evidence="2 3">
    <name type="scientific">Verrucosispora sioxanthis</name>
    <dbReference type="NCBI Taxonomy" id="2499994"/>
    <lineage>
        <taxon>Bacteria</taxon>
        <taxon>Bacillati</taxon>
        <taxon>Actinomycetota</taxon>
        <taxon>Actinomycetes</taxon>
        <taxon>Micromonosporales</taxon>
        <taxon>Micromonosporaceae</taxon>
        <taxon>Micromonospora</taxon>
    </lineage>
</organism>
<reference evidence="2 3" key="1">
    <citation type="submission" date="2020-02" db="EMBL/GenBank/DDBJ databases">
        <title>Draft Genome Sequence of Verrucosispora sp. Strain CWR15, Isolated from Gulf of Mexico Sponge.</title>
        <authorList>
            <person name="Kennedy S.J."/>
            <person name="Cella E."/>
            <person name="Azarian T."/>
            <person name="Baker B.J."/>
            <person name="Shaw L.N."/>
        </authorList>
    </citation>
    <scope>NUCLEOTIDE SEQUENCE [LARGE SCALE GENOMIC DNA]</scope>
    <source>
        <strain evidence="2 3">CWR15</strain>
    </source>
</reference>